<evidence type="ECO:0000259" key="10">
    <source>
        <dbReference type="Pfam" id="PF18307"/>
    </source>
</evidence>
<comment type="function">
    <text evidence="9">Component of the general transcription and DNA repair factor IIH (TFIIH) core complex which is involved in general and transcription-coupled nucleotide excision repair (NER) of damaged DNA.</text>
</comment>
<evidence type="ECO:0000256" key="1">
    <source>
        <dbReference type="ARBA" id="ARBA00002817"/>
    </source>
</evidence>
<evidence type="ECO:0000256" key="7">
    <source>
        <dbReference type="ARBA" id="ARBA00023204"/>
    </source>
</evidence>
<keyword evidence="4 9" id="KW-0227">DNA damage</keyword>
<comment type="function">
    <text evidence="1">Component of the general transcription and DNA repair factor IIH (TFIIH) core complex, which is involved in general and transcription-coupled nucleotide excision repair (NER) of damaged DNA and, when complexed to TFIIK, in RNA transcription by RNA polymerase II. In NER, TFIIH acts by opening DNA around the lesion to allow the excision of the damaged oligonucleotide and its replacement by a new DNA fragment. In transcription, TFIIH has an essential role in transcription initiation. When the pre-initiation complex (PIC) has been established, TFIIH is required for promoter opening and promoter escape. Phosphorylation of the C-terminal tail (CTD) of the largest subunit of RNA polymerase II by the kinase module TFIIK controls the initiation of transcription.</text>
</comment>
<keyword evidence="7 9" id="KW-0234">DNA repair</keyword>
<keyword evidence="8 9" id="KW-0539">Nucleus</keyword>
<dbReference type="GO" id="GO:0003690">
    <property type="term" value="F:double-stranded DNA binding"/>
    <property type="evidence" value="ECO:0007669"/>
    <property type="project" value="TreeGrafter"/>
</dbReference>
<evidence type="ECO:0000313" key="11">
    <source>
        <dbReference type="EMBL" id="CAE6429181.1"/>
    </source>
</evidence>
<dbReference type="Pfam" id="PF03849">
    <property type="entry name" value="Tfb2"/>
    <property type="match status" value="1"/>
</dbReference>
<sequence length="617" mass="69406">MSFRFHRSIPNLSIFHYARSSHSERILHLLRTSLSNPYVPRTVAAARAEAEKAGISTTQKISKRPLEFNLDISTTPPTPDQYTTMLDYLRAQPISASLSTPPTISRFLVKHSESVGGVDELSQVASRNPERVRWPVVVHWDDGLVAIEKEDEVHHILDLLDAQSRFENATAMPSAPSDPLPPRPHHETEHVLLPFLKQQPPQTLNRLYSKPSACLAVFRLLRQLDRQLVLNLLWCDTGMPLQGLMGWAKPEAITDMQTSVSDLKAFSILRVSASNPPSVMLTTAFRDSLRVALRGGGDHRSFGLPVPPRGPSQMSIQQLDKKALEHWETILHYMVDTNSSAQRPGGGALHLLVAGGWLEEGRGGGGHEITSTGFQFLLQSPRGQLWDILLQYLHMSDEYSCDNLSPTQNAMMTDLKDYGIVYLAHNSNRSFYPTRLATTLTSSLPPLPPSISSTGTDPSDRGFIILETNYRLYAYTDNPLQTSVLNLFVSLRSRFPNLVVGHITRESVKRALGKGISAEQIISYLETHAHPQMRRQNPLLPVTVQDQIRLWEMEQNRVQEAEGYLYTEFGSQADYDLVLRYAKEMNLVLYESARDRQFFAKADGHALIRQYIERRGG</sequence>
<comment type="caution">
    <text evidence="11">The sequence shown here is derived from an EMBL/GenBank/DDBJ whole genome shotgun (WGS) entry which is preliminary data.</text>
</comment>
<dbReference type="InterPro" id="IPR040662">
    <property type="entry name" value="Tfb2_C"/>
</dbReference>
<dbReference type="SUPFAM" id="SSF52833">
    <property type="entry name" value="Thioredoxin-like"/>
    <property type="match status" value="1"/>
</dbReference>
<keyword evidence="6 9" id="KW-0804">Transcription</keyword>
<evidence type="ECO:0000313" key="12">
    <source>
        <dbReference type="Proteomes" id="UP000663853"/>
    </source>
</evidence>
<evidence type="ECO:0000256" key="2">
    <source>
        <dbReference type="ARBA" id="ARBA00004123"/>
    </source>
</evidence>
<evidence type="ECO:0000256" key="3">
    <source>
        <dbReference type="ARBA" id="ARBA00007132"/>
    </source>
</evidence>
<comment type="similarity">
    <text evidence="3 9">Belongs to the TFB2 family.</text>
</comment>
<dbReference type="Gene3D" id="3.40.30.10">
    <property type="entry name" value="Glutaredoxin"/>
    <property type="match status" value="1"/>
</dbReference>
<dbReference type="Proteomes" id="UP000663853">
    <property type="component" value="Unassembled WGS sequence"/>
</dbReference>
<evidence type="ECO:0000256" key="9">
    <source>
        <dbReference type="RuleBase" id="RU364024"/>
    </source>
</evidence>
<dbReference type="AlphaFoldDB" id="A0A8H2XN19"/>
<dbReference type="GO" id="GO:0005739">
    <property type="term" value="C:mitochondrion"/>
    <property type="evidence" value="ECO:0007669"/>
    <property type="project" value="InterPro"/>
</dbReference>
<dbReference type="GO" id="GO:0006289">
    <property type="term" value="P:nucleotide-excision repair"/>
    <property type="evidence" value="ECO:0007669"/>
    <property type="project" value="InterPro"/>
</dbReference>
<protein>
    <recommendedName>
        <fullName evidence="9">RNA polymerase II transcription factor B subunit 2</fullName>
    </recommendedName>
</protein>
<evidence type="ECO:0000256" key="6">
    <source>
        <dbReference type="ARBA" id="ARBA00023163"/>
    </source>
</evidence>
<dbReference type="InterPro" id="IPR012882">
    <property type="entry name" value="Fmp46"/>
</dbReference>
<dbReference type="PANTHER" id="PTHR13152">
    <property type="entry name" value="TFIIH, POLYPEPTIDE 4"/>
    <property type="match status" value="1"/>
</dbReference>
<dbReference type="GO" id="GO:0005675">
    <property type="term" value="C:transcription factor TFIIH holo complex"/>
    <property type="evidence" value="ECO:0007669"/>
    <property type="project" value="TreeGrafter"/>
</dbReference>
<dbReference type="Pfam" id="PF07955">
    <property type="entry name" value="DUF1687"/>
    <property type="match status" value="1"/>
</dbReference>
<organism evidence="11 12">
    <name type="scientific">Rhizoctonia solani</name>
    <dbReference type="NCBI Taxonomy" id="456999"/>
    <lineage>
        <taxon>Eukaryota</taxon>
        <taxon>Fungi</taxon>
        <taxon>Dikarya</taxon>
        <taxon>Basidiomycota</taxon>
        <taxon>Agaricomycotina</taxon>
        <taxon>Agaricomycetes</taxon>
        <taxon>Cantharellales</taxon>
        <taxon>Ceratobasidiaceae</taxon>
        <taxon>Rhizoctonia</taxon>
    </lineage>
</organism>
<evidence type="ECO:0000256" key="8">
    <source>
        <dbReference type="ARBA" id="ARBA00023242"/>
    </source>
</evidence>
<proteinExistence type="inferred from homology"/>
<dbReference type="InterPro" id="IPR036249">
    <property type="entry name" value="Thioredoxin-like_sf"/>
</dbReference>
<keyword evidence="5 9" id="KW-0805">Transcription regulation</keyword>
<dbReference type="PANTHER" id="PTHR13152:SF0">
    <property type="entry name" value="GENERAL TRANSCRIPTION FACTOR IIH SUBUNIT 4"/>
    <property type="match status" value="1"/>
</dbReference>
<dbReference type="GO" id="GO:0000439">
    <property type="term" value="C:transcription factor TFIIH core complex"/>
    <property type="evidence" value="ECO:0007669"/>
    <property type="project" value="InterPro"/>
</dbReference>
<accession>A0A8H2XN19</accession>
<evidence type="ECO:0000256" key="4">
    <source>
        <dbReference type="ARBA" id="ARBA00022763"/>
    </source>
</evidence>
<name>A0A8H2XN19_9AGAM</name>
<dbReference type="GO" id="GO:0016491">
    <property type="term" value="F:oxidoreductase activity"/>
    <property type="evidence" value="ECO:0007669"/>
    <property type="project" value="InterPro"/>
</dbReference>
<reference evidence="11" key="1">
    <citation type="submission" date="2021-01" db="EMBL/GenBank/DDBJ databases">
        <authorList>
            <person name="Kaushik A."/>
        </authorList>
    </citation>
    <scope>NUCLEOTIDE SEQUENCE</scope>
    <source>
        <strain evidence="11">AG6-10EEA</strain>
    </source>
</reference>
<dbReference type="InterPro" id="IPR004598">
    <property type="entry name" value="TFIIH_p52/Tfb2"/>
</dbReference>
<dbReference type="Pfam" id="PF18307">
    <property type="entry name" value="Tfb2_C"/>
    <property type="match status" value="1"/>
</dbReference>
<feature type="domain" description="Transcription factor Tfb2 C-terminal" evidence="10">
    <location>
        <begin position="546"/>
        <end position="612"/>
    </location>
</feature>
<dbReference type="GO" id="GO:0001671">
    <property type="term" value="F:ATPase activator activity"/>
    <property type="evidence" value="ECO:0007669"/>
    <property type="project" value="InterPro"/>
</dbReference>
<dbReference type="Gene3D" id="3.30.70.2610">
    <property type="match status" value="1"/>
</dbReference>
<gene>
    <name evidence="11" type="ORF">RDB_LOCUS21597</name>
</gene>
<evidence type="ECO:0000256" key="5">
    <source>
        <dbReference type="ARBA" id="ARBA00023015"/>
    </source>
</evidence>
<dbReference type="EMBL" id="CAJMXA010000399">
    <property type="protein sequence ID" value="CAE6429181.1"/>
    <property type="molecule type" value="Genomic_DNA"/>
</dbReference>
<comment type="subcellular location">
    <subcellularLocation>
        <location evidence="2 9">Nucleus</location>
    </subcellularLocation>
</comment>